<keyword evidence="2" id="KW-1185">Reference proteome</keyword>
<dbReference type="RefSeq" id="WP_150939400.1">
    <property type="nucleotide sequence ID" value="NZ_WAAT01000045.1"/>
</dbReference>
<dbReference type="AlphaFoldDB" id="A0A6N6MBN7"/>
<evidence type="ECO:0008006" key="3">
    <source>
        <dbReference type="Google" id="ProtNLM"/>
    </source>
</evidence>
<comment type="caution">
    <text evidence="1">The sequence shown here is derived from an EMBL/GenBank/DDBJ whole genome shotgun (WGS) entry which is preliminary data.</text>
</comment>
<protein>
    <recommendedName>
        <fullName evidence="3">Lipocalin-like domain-containing protein</fullName>
    </recommendedName>
</protein>
<evidence type="ECO:0000313" key="2">
    <source>
        <dbReference type="Proteomes" id="UP000441333"/>
    </source>
</evidence>
<proteinExistence type="predicted"/>
<evidence type="ECO:0000313" key="1">
    <source>
        <dbReference type="EMBL" id="KAB1067621.1"/>
    </source>
</evidence>
<reference evidence="1 2" key="1">
    <citation type="submission" date="2019-09" db="EMBL/GenBank/DDBJ databases">
        <authorList>
            <person name="Cao W.R."/>
        </authorList>
    </citation>
    <scope>NUCLEOTIDE SEQUENCE [LARGE SCALE GENOMIC DNA]</scope>
    <source>
        <strain evidence="1 2">B1N29</strain>
    </source>
</reference>
<dbReference type="EMBL" id="WAAT01000045">
    <property type="protein sequence ID" value="KAB1067621.1"/>
    <property type="molecule type" value="Genomic_DNA"/>
</dbReference>
<organism evidence="1 2">
    <name type="scientific">Pseudotamlana haliotis</name>
    <dbReference type="NCBI Taxonomy" id="2614804"/>
    <lineage>
        <taxon>Bacteria</taxon>
        <taxon>Pseudomonadati</taxon>
        <taxon>Bacteroidota</taxon>
        <taxon>Flavobacteriia</taxon>
        <taxon>Flavobacteriales</taxon>
        <taxon>Flavobacteriaceae</taxon>
        <taxon>Pseudotamlana</taxon>
    </lineage>
</organism>
<dbReference type="Proteomes" id="UP000441333">
    <property type="component" value="Unassembled WGS sequence"/>
</dbReference>
<gene>
    <name evidence="1" type="ORF">F6U93_10065</name>
</gene>
<sequence length="171" mass="19058">MKKIIRLFSVLSIVLTSCSNDDNVDFTSEDLIGNWQSTSVTYDGSATITVNGESSRVKITGESIDNSMSTRFNNDPKVLLTQGNFRIELTIDGGVGSIHYSGVQQLLTGDSWSQDGRTLRIYNGNEEESYRIDELLPNTMTLTDSRKESLEINGQITTVEFDLVAEYRKVN</sequence>
<name>A0A6N6MBN7_9FLAO</name>
<accession>A0A6N6MBN7</accession>
<dbReference type="PROSITE" id="PS51257">
    <property type="entry name" value="PROKAR_LIPOPROTEIN"/>
    <property type="match status" value="1"/>
</dbReference>